<feature type="compositionally biased region" description="Polar residues" evidence="1">
    <location>
        <begin position="1"/>
        <end position="12"/>
    </location>
</feature>
<sequence length="58" mass="6644">MPPSMGSQGSRSMTRRVMLATPGMVRKLPPQPPPSDERRKSHVMRPSAMKWSQPWDRL</sequence>
<name>A0A0A9DX40_ARUDO</name>
<organism evidence="2">
    <name type="scientific">Arundo donax</name>
    <name type="common">Giant reed</name>
    <name type="synonym">Donax arundinaceus</name>
    <dbReference type="NCBI Taxonomy" id="35708"/>
    <lineage>
        <taxon>Eukaryota</taxon>
        <taxon>Viridiplantae</taxon>
        <taxon>Streptophyta</taxon>
        <taxon>Embryophyta</taxon>
        <taxon>Tracheophyta</taxon>
        <taxon>Spermatophyta</taxon>
        <taxon>Magnoliopsida</taxon>
        <taxon>Liliopsida</taxon>
        <taxon>Poales</taxon>
        <taxon>Poaceae</taxon>
        <taxon>PACMAD clade</taxon>
        <taxon>Arundinoideae</taxon>
        <taxon>Arundineae</taxon>
        <taxon>Arundo</taxon>
    </lineage>
</organism>
<proteinExistence type="predicted"/>
<dbReference type="EMBL" id="GBRH01205524">
    <property type="protein sequence ID" value="JAD92371.1"/>
    <property type="molecule type" value="Transcribed_RNA"/>
</dbReference>
<protein>
    <submittedName>
        <fullName evidence="2">Uncharacterized protein</fullName>
    </submittedName>
</protein>
<feature type="region of interest" description="Disordered" evidence="1">
    <location>
        <begin position="1"/>
        <end position="58"/>
    </location>
</feature>
<accession>A0A0A9DX40</accession>
<reference evidence="2" key="2">
    <citation type="journal article" date="2015" name="Data Brief">
        <title>Shoot transcriptome of the giant reed, Arundo donax.</title>
        <authorList>
            <person name="Barrero R.A."/>
            <person name="Guerrero F.D."/>
            <person name="Moolhuijzen P."/>
            <person name="Goolsby J.A."/>
            <person name="Tidwell J."/>
            <person name="Bellgard S.E."/>
            <person name="Bellgard M.I."/>
        </authorList>
    </citation>
    <scope>NUCLEOTIDE SEQUENCE</scope>
    <source>
        <tissue evidence="2">Shoot tissue taken approximately 20 cm above the soil surface</tissue>
    </source>
</reference>
<dbReference type="AlphaFoldDB" id="A0A0A9DX40"/>
<evidence type="ECO:0000256" key="1">
    <source>
        <dbReference type="SAM" id="MobiDB-lite"/>
    </source>
</evidence>
<evidence type="ECO:0000313" key="2">
    <source>
        <dbReference type="EMBL" id="JAD92371.1"/>
    </source>
</evidence>
<reference evidence="2" key="1">
    <citation type="submission" date="2014-09" db="EMBL/GenBank/DDBJ databases">
        <authorList>
            <person name="Magalhaes I.L.F."/>
            <person name="Oliveira U."/>
            <person name="Santos F.R."/>
            <person name="Vidigal T.H.D.A."/>
            <person name="Brescovit A.D."/>
            <person name="Santos A.J."/>
        </authorList>
    </citation>
    <scope>NUCLEOTIDE SEQUENCE</scope>
    <source>
        <tissue evidence="2">Shoot tissue taken approximately 20 cm above the soil surface</tissue>
    </source>
</reference>